<dbReference type="Proteomes" id="UP001304298">
    <property type="component" value="Unassembled WGS sequence"/>
</dbReference>
<accession>A0ABU5RG06</accession>
<comment type="caution">
    <text evidence="2">The sequence shown here is derived from an EMBL/GenBank/DDBJ whole genome shotgun (WGS) entry which is preliminary data.</text>
</comment>
<sequence>MSAPDDRLWQEIVYIAYYLHWSFDSILELDHRSRIRVIEEIGRINTALSGDQETTGAFAGWEG</sequence>
<keyword evidence="3" id="KW-1185">Reference proteome</keyword>
<dbReference type="InterPro" id="IPR046648">
    <property type="entry name" value="DUF6760"/>
</dbReference>
<evidence type="ECO:0000313" key="3">
    <source>
        <dbReference type="Proteomes" id="UP001304298"/>
    </source>
</evidence>
<evidence type="ECO:0000259" key="1">
    <source>
        <dbReference type="Pfam" id="PF20546"/>
    </source>
</evidence>
<proteinExistence type="predicted"/>
<protein>
    <submittedName>
        <fullName evidence="2">DUF6760 family protein</fullName>
    </submittedName>
</protein>
<evidence type="ECO:0000313" key="2">
    <source>
        <dbReference type="EMBL" id="MEA5365217.1"/>
    </source>
</evidence>
<gene>
    <name evidence="2" type="ORF">VA596_37195</name>
</gene>
<feature type="domain" description="DUF6760" evidence="1">
    <location>
        <begin position="6"/>
        <end position="55"/>
    </location>
</feature>
<dbReference type="EMBL" id="JAYFSI010000011">
    <property type="protein sequence ID" value="MEA5365217.1"/>
    <property type="molecule type" value="Genomic_DNA"/>
</dbReference>
<dbReference type="RefSeq" id="WP_323333563.1">
    <property type="nucleotide sequence ID" value="NZ_JAYFSI010000011.1"/>
</dbReference>
<name>A0ABU5RG06_9PSEU</name>
<organism evidence="2 3">
    <name type="scientific">Amycolatopsis heterodermiae</name>
    <dbReference type="NCBI Taxonomy" id="3110235"/>
    <lineage>
        <taxon>Bacteria</taxon>
        <taxon>Bacillati</taxon>
        <taxon>Actinomycetota</taxon>
        <taxon>Actinomycetes</taxon>
        <taxon>Pseudonocardiales</taxon>
        <taxon>Pseudonocardiaceae</taxon>
        <taxon>Amycolatopsis</taxon>
    </lineage>
</organism>
<dbReference type="Pfam" id="PF20546">
    <property type="entry name" value="DUF6760"/>
    <property type="match status" value="1"/>
</dbReference>
<reference evidence="2 3" key="1">
    <citation type="submission" date="2023-12" db="EMBL/GenBank/DDBJ databases">
        <title>Amycolatopsis sp. V23-08.</title>
        <authorList>
            <person name="Somphong A."/>
        </authorList>
    </citation>
    <scope>NUCLEOTIDE SEQUENCE [LARGE SCALE GENOMIC DNA]</scope>
    <source>
        <strain evidence="2 3">V23-08</strain>
    </source>
</reference>